<evidence type="ECO:0000259" key="4">
    <source>
        <dbReference type="PROSITE" id="PS50987"/>
    </source>
</evidence>
<dbReference type="InterPro" id="IPR011991">
    <property type="entry name" value="ArsR-like_HTH"/>
</dbReference>
<keyword evidence="1" id="KW-0805">Transcription regulation</keyword>
<dbReference type="SUPFAM" id="SSF46785">
    <property type="entry name" value="Winged helix' DNA-binding domain"/>
    <property type="match status" value="1"/>
</dbReference>
<dbReference type="Gene3D" id="1.10.10.10">
    <property type="entry name" value="Winged helix-like DNA-binding domain superfamily/Winged helix DNA-binding domain"/>
    <property type="match status" value="1"/>
</dbReference>
<dbReference type="PANTHER" id="PTHR33154">
    <property type="entry name" value="TRANSCRIPTIONAL REGULATOR, ARSR FAMILY"/>
    <property type="match status" value="1"/>
</dbReference>
<feature type="domain" description="HTH arsR-type" evidence="4">
    <location>
        <begin position="18"/>
        <end position="110"/>
    </location>
</feature>
<dbReference type="SMART" id="SM00418">
    <property type="entry name" value="HTH_ARSR"/>
    <property type="match status" value="1"/>
</dbReference>
<dbReference type="GO" id="GO:0003700">
    <property type="term" value="F:DNA-binding transcription factor activity"/>
    <property type="evidence" value="ECO:0007669"/>
    <property type="project" value="InterPro"/>
</dbReference>
<evidence type="ECO:0000256" key="1">
    <source>
        <dbReference type="ARBA" id="ARBA00023015"/>
    </source>
</evidence>
<organism evidence="5">
    <name type="scientific">Salinispirillum sp. LH 10-3-1</name>
    <dbReference type="NCBI Taxonomy" id="2952525"/>
    <lineage>
        <taxon>Bacteria</taxon>
        <taxon>Pseudomonadati</taxon>
        <taxon>Pseudomonadota</taxon>
        <taxon>Gammaproteobacteria</taxon>
        <taxon>Oceanospirillales</taxon>
        <taxon>Saccharospirillaceae</taxon>
        <taxon>Salinispirillum</taxon>
    </lineage>
</organism>
<dbReference type="CDD" id="cd00090">
    <property type="entry name" value="HTH_ARSR"/>
    <property type="match status" value="1"/>
</dbReference>
<dbReference type="InterPro" id="IPR051081">
    <property type="entry name" value="HTH_MetalResp_TranReg"/>
</dbReference>
<dbReference type="AlphaFoldDB" id="A0AB38YD98"/>
<dbReference type="PRINTS" id="PR00778">
    <property type="entry name" value="HTHARSR"/>
</dbReference>
<gene>
    <name evidence="5" type="ORF">NFC81_11410</name>
</gene>
<name>A0AB38YD98_9GAMM</name>
<dbReference type="EMBL" id="CP101717">
    <property type="protein sequence ID" value="WLD57322.1"/>
    <property type="molecule type" value="Genomic_DNA"/>
</dbReference>
<evidence type="ECO:0000313" key="5">
    <source>
        <dbReference type="EMBL" id="WLD57322.1"/>
    </source>
</evidence>
<keyword evidence="3" id="KW-0804">Transcription</keyword>
<dbReference type="GO" id="GO:0003677">
    <property type="term" value="F:DNA binding"/>
    <property type="evidence" value="ECO:0007669"/>
    <property type="project" value="UniProtKB-KW"/>
</dbReference>
<keyword evidence="2" id="KW-0238">DNA-binding</keyword>
<protein>
    <submittedName>
        <fullName evidence="5">Metalloregulator ArsR/SmtB family transcription factor</fullName>
    </submittedName>
</protein>
<dbReference type="RefSeq" id="WP_304994608.1">
    <property type="nucleotide sequence ID" value="NZ_CP101717.1"/>
</dbReference>
<evidence type="ECO:0000256" key="2">
    <source>
        <dbReference type="ARBA" id="ARBA00023125"/>
    </source>
</evidence>
<sequence length="110" mass="12323">MKQLKDESLLMTADDMKAMAENAADAAALLKTLGHECRLLIMCNLLDGEKTVTQLNQQVPLSQSALSQHLARLRNEGLVSIRKEAQMVHYSLKSDKVERVIGLLHDMYCK</sequence>
<dbReference type="Pfam" id="PF01022">
    <property type="entry name" value="HTH_5"/>
    <property type="match status" value="1"/>
</dbReference>
<dbReference type="PROSITE" id="PS50987">
    <property type="entry name" value="HTH_ARSR_2"/>
    <property type="match status" value="1"/>
</dbReference>
<dbReference type="InterPro" id="IPR001845">
    <property type="entry name" value="HTH_ArsR_DNA-bd_dom"/>
</dbReference>
<dbReference type="PANTHER" id="PTHR33154:SF28">
    <property type="entry name" value="HTH-TYPE TRANSCRIPTIONAL REGULATOR YGAV-RELATED"/>
    <property type="match status" value="1"/>
</dbReference>
<dbReference type="InterPro" id="IPR036388">
    <property type="entry name" value="WH-like_DNA-bd_sf"/>
</dbReference>
<accession>A0AB38YD98</accession>
<dbReference type="NCBIfam" id="NF033788">
    <property type="entry name" value="HTH_metalloreg"/>
    <property type="match status" value="1"/>
</dbReference>
<evidence type="ECO:0000256" key="3">
    <source>
        <dbReference type="ARBA" id="ARBA00023163"/>
    </source>
</evidence>
<proteinExistence type="predicted"/>
<dbReference type="InterPro" id="IPR036390">
    <property type="entry name" value="WH_DNA-bd_sf"/>
</dbReference>
<reference evidence="5" key="1">
    <citation type="submission" date="2022-07" db="EMBL/GenBank/DDBJ databases">
        <title>Complete genome sequence of Salinispirillum sp. LH10-3-1 capable of multiple carbohydrate inversion isolated from a soda lake.</title>
        <authorList>
            <person name="Liu J."/>
            <person name="Zhai Y."/>
            <person name="Zhang H."/>
            <person name="Yang H."/>
            <person name="Qu J."/>
            <person name="Li J."/>
        </authorList>
    </citation>
    <scope>NUCLEOTIDE SEQUENCE</scope>
    <source>
        <strain evidence="5">LH 10-3-1</strain>
    </source>
</reference>